<evidence type="ECO:0000256" key="1">
    <source>
        <dbReference type="SAM" id="Phobius"/>
    </source>
</evidence>
<keyword evidence="1" id="KW-0812">Transmembrane</keyword>
<keyword evidence="1" id="KW-0472">Membrane</keyword>
<feature type="domain" description="CorA-like transporter" evidence="2">
    <location>
        <begin position="24"/>
        <end position="157"/>
    </location>
</feature>
<feature type="transmembrane region" description="Helical" evidence="1">
    <location>
        <begin position="306"/>
        <end position="325"/>
    </location>
</feature>
<dbReference type="EMBL" id="JAWHQM010000176">
    <property type="protein sequence ID" value="KAK5637624.1"/>
    <property type="molecule type" value="Genomic_DNA"/>
</dbReference>
<protein>
    <recommendedName>
        <fullName evidence="2">CorA-like transporter domain-containing protein</fullName>
    </recommendedName>
</protein>
<organism evidence="3 4">
    <name type="scientific">Xylaria bambusicola</name>
    <dbReference type="NCBI Taxonomy" id="326684"/>
    <lineage>
        <taxon>Eukaryota</taxon>
        <taxon>Fungi</taxon>
        <taxon>Dikarya</taxon>
        <taxon>Ascomycota</taxon>
        <taxon>Pezizomycotina</taxon>
        <taxon>Sordariomycetes</taxon>
        <taxon>Xylariomycetidae</taxon>
        <taxon>Xylariales</taxon>
        <taxon>Xylariaceae</taxon>
        <taxon>Xylaria</taxon>
    </lineage>
</organism>
<comment type="caution">
    <text evidence="3">The sequence shown here is derived from an EMBL/GenBank/DDBJ whole genome shotgun (WGS) entry which is preliminary data.</text>
</comment>
<dbReference type="InterPro" id="IPR058257">
    <property type="entry name" value="CorA-like_dom"/>
</dbReference>
<dbReference type="InterPro" id="IPR002523">
    <property type="entry name" value="MgTranspt_CorA/ZnTranspt_ZntB"/>
</dbReference>
<reference evidence="3 4" key="1">
    <citation type="submission" date="2023-10" db="EMBL/GenBank/DDBJ databases">
        <title>Draft genome sequence of Xylaria bambusicola isolate GMP-LS, the root and basal stem rot pathogen of sugarcane in Indonesia.</title>
        <authorList>
            <person name="Selvaraj P."/>
            <person name="Muralishankar V."/>
            <person name="Muruganantham S."/>
            <person name="Sp S."/>
            <person name="Haryani S."/>
            <person name="Lau K.J.X."/>
            <person name="Naqvi N.I."/>
        </authorList>
    </citation>
    <scope>NUCLEOTIDE SEQUENCE [LARGE SCALE GENOMIC DNA]</scope>
    <source>
        <strain evidence="3">GMP-LS</strain>
    </source>
</reference>
<dbReference type="GO" id="GO:0046873">
    <property type="term" value="F:metal ion transmembrane transporter activity"/>
    <property type="evidence" value="ECO:0007669"/>
    <property type="project" value="InterPro"/>
</dbReference>
<evidence type="ECO:0000313" key="3">
    <source>
        <dbReference type="EMBL" id="KAK5637624.1"/>
    </source>
</evidence>
<dbReference type="AlphaFoldDB" id="A0AAN7V6F9"/>
<dbReference type="Pfam" id="PF26616">
    <property type="entry name" value="CorA-like"/>
    <property type="match status" value="1"/>
</dbReference>
<keyword evidence="4" id="KW-1185">Reference proteome</keyword>
<feature type="transmembrane region" description="Helical" evidence="1">
    <location>
        <begin position="345"/>
        <end position="366"/>
    </location>
</feature>
<evidence type="ECO:0000313" key="4">
    <source>
        <dbReference type="Proteomes" id="UP001305414"/>
    </source>
</evidence>
<dbReference type="Gene3D" id="1.20.58.340">
    <property type="entry name" value="Magnesium transport protein CorA, transmembrane region"/>
    <property type="match status" value="1"/>
</dbReference>
<gene>
    <name evidence="3" type="ORF">RRF57_013339</name>
</gene>
<dbReference type="Pfam" id="PF01544">
    <property type="entry name" value="CorA"/>
    <property type="match status" value="1"/>
</dbReference>
<accession>A0AAN7V6F9</accession>
<sequence length="406" mass="46347">MNKYFSDNVIEPVQIVAVPRYDNRGESKLIFESCANLNDLKRTLTLLDHQDSAVCFISACQRNSWSPLQITSEMLDFIVSHHNLNDSVYGISSCFYTRNLDLEDLYCAPPCIVQSRDVIDISYTLRYPEFNEKENRWALRQSGIYQRFNQKTNQHFVLLFSPLPNSATHAKIWKQLHNEYPWASHGPFWAHAMLFSTYLPAWRQYMAWLEGRLIPIPKIAEINRELHVNYEQLNTLYALMNKLLQVSTLISHSLDRQAAAYSRTAAGLSNRAQTTAQLLSSTLSLREQTIAKDQADRMATISKSTYLITIMGLLYIPATLVATVFGTNFFSFDGDRSSIVVSTDIWYFFVASGGLTFITLCTCYGFGGYGTILPKAVLPEFEKWKVTSHWRASLGRNMEIPNMSSV</sequence>
<dbReference type="Proteomes" id="UP001305414">
    <property type="component" value="Unassembled WGS sequence"/>
</dbReference>
<name>A0AAN7V6F9_9PEZI</name>
<keyword evidence="1" id="KW-1133">Transmembrane helix</keyword>
<proteinExistence type="predicted"/>
<dbReference type="GO" id="GO:0016020">
    <property type="term" value="C:membrane"/>
    <property type="evidence" value="ECO:0007669"/>
    <property type="project" value="InterPro"/>
</dbReference>
<evidence type="ECO:0000259" key="2">
    <source>
        <dbReference type="Pfam" id="PF26616"/>
    </source>
</evidence>